<name>A0A9P9YVK4_9MUSC</name>
<feature type="compositionally biased region" description="Low complexity" evidence="1">
    <location>
        <begin position="1"/>
        <end position="15"/>
    </location>
</feature>
<dbReference type="GO" id="GO:0003677">
    <property type="term" value="F:DNA binding"/>
    <property type="evidence" value="ECO:0007669"/>
    <property type="project" value="InterPro"/>
</dbReference>
<evidence type="ECO:0000313" key="3">
    <source>
        <dbReference type="EMBL" id="KAI8043876.1"/>
    </source>
</evidence>
<gene>
    <name evidence="3" type="ORF">M5D96_000019</name>
</gene>
<dbReference type="PANTHER" id="PTHR16112:SF16">
    <property type="entry name" value="SIX-BANDED, ISOFORM H"/>
    <property type="match status" value="1"/>
</dbReference>
<reference evidence="3" key="1">
    <citation type="journal article" date="2023" name="Genome Biol. Evol.">
        <title>Long-read-based Genome Assembly of Drosophila gunungcola Reveals Fewer Chemosensory Genes in Flower-breeding Species.</title>
        <authorList>
            <person name="Negi A."/>
            <person name="Liao B.Y."/>
            <person name="Yeh S.D."/>
        </authorList>
    </citation>
    <scope>NUCLEOTIDE SEQUENCE</scope>
    <source>
        <strain evidence="3">Sukarami</strain>
    </source>
</reference>
<dbReference type="Pfam" id="PF01429">
    <property type="entry name" value="MBD"/>
    <property type="match status" value="1"/>
</dbReference>
<dbReference type="GO" id="GO:0005634">
    <property type="term" value="C:nucleus"/>
    <property type="evidence" value="ECO:0007669"/>
    <property type="project" value="TreeGrafter"/>
</dbReference>
<comment type="caution">
    <text evidence="3">The sequence shown here is derived from an EMBL/GenBank/DDBJ whole genome shotgun (WGS) entry which is preliminary data.</text>
</comment>
<dbReference type="AlphaFoldDB" id="A0A9P9YVK4"/>
<keyword evidence="4" id="KW-1185">Reference proteome</keyword>
<feature type="domain" description="MBD" evidence="2">
    <location>
        <begin position="15"/>
        <end position="85"/>
    </location>
</feature>
<evidence type="ECO:0000256" key="1">
    <source>
        <dbReference type="SAM" id="MobiDB-lite"/>
    </source>
</evidence>
<dbReference type="SMART" id="SM00391">
    <property type="entry name" value="MBD"/>
    <property type="match status" value="1"/>
</dbReference>
<sequence length="95" mass="10616">NVAKANNANSNSSSNRKTTSYNGNLAPGWRRLTNNNEVAYISPSGKTMRTQFQIKDYLLTQGTCKCGLPCPLRPEYLFDFNAQVSLIKKITRNIS</sequence>
<evidence type="ECO:0000313" key="4">
    <source>
        <dbReference type="Proteomes" id="UP001059596"/>
    </source>
</evidence>
<evidence type="ECO:0000259" key="2">
    <source>
        <dbReference type="PROSITE" id="PS50982"/>
    </source>
</evidence>
<dbReference type="SUPFAM" id="SSF54171">
    <property type="entry name" value="DNA-binding domain"/>
    <property type="match status" value="1"/>
</dbReference>
<dbReference type="GO" id="GO:0003682">
    <property type="term" value="F:chromatin binding"/>
    <property type="evidence" value="ECO:0007669"/>
    <property type="project" value="TreeGrafter"/>
</dbReference>
<accession>A0A9P9YVK4</accession>
<dbReference type="GO" id="GO:0010369">
    <property type="term" value="C:chromocenter"/>
    <property type="evidence" value="ECO:0007669"/>
    <property type="project" value="TreeGrafter"/>
</dbReference>
<organism evidence="3 4">
    <name type="scientific">Drosophila gunungcola</name>
    <name type="common">fruit fly</name>
    <dbReference type="NCBI Taxonomy" id="103775"/>
    <lineage>
        <taxon>Eukaryota</taxon>
        <taxon>Metazoa</taxon>
        <taxon>Ecdysozoa</taxon>
        <taxon>Arthropoda</taxon>
        <taxon>Hexapoda</taxon>
        <taxon>Insecta</taxon>
        <taxon>Pterygota</taxon>
        <taxon>Neoptera</taxon>
        <taxon>Endopterygota</taxon>
        <taxon>Diptera</taxon>
        <taxon>Brachycera</taxon>
        <taxon>Muscomorpha</taxon>
        <taxon>Ephydroidea</taxon>
        <taxon>Drosophilidae</taxon>
        <taxon>Drosophila</taxon>
        <taxon>Sophophora</taxon>
    </lineage>
</organism>
<protein>
    <recommendedName>
        <fullName evidence="2">MBD domain-containing protein</fullName>
    </recommendedName>
</protein>
<dbReference type="Proteomes" id="UP001059596">
    <property type="component" value="Chromosome 3R"/>
</dbReference>
<dbReference type="InterPro" id="IPR001739">
    <property type="entry name" value="Methyl_CpG_DNA-bd"/>
</dbReference>
<dbReference type="PROSITE" id="PS50982">
    <property type="entry name" value="MBD"/>
    <property type="match status" value="1"/>
</dbReference>
<dbReference type="EMBL" id="JAMKOV010000001">
    <property type="protein sequence ID" value="KAI8043876.1"/>
    <property type="molecule type" value="Genomic_DNA"/>
</dbReference>
<dbReference type="InterPro" id="IPR016177">
    <property type="entry name" value="DNA-bd_dom_sf"/>
</dbReference>
<feature type="region of interest" description="Disordered" evidence="1">
    <location>
        <begin position="1"/>
        <end position="27"/>
    </location>
</feature>
<feature type="non-terminal residue" evidence="3">
    <location>
        <position position="95"/>
    </location>
</feature>
<proteinExistence type="predicted"/>
<dbReference type="PANTHER" id="PTHR16112">
    <property type="entry name" value="METHYL-CPG BINDING PROTEIN, DROSOPHILA"/>
    <property type="match status" value="1"/>
</dbReference>